<sequence length="174" mass="18840">MTTVRRAVLVEGVSDAAALKALSTRFGDLLRRRGVAVVPMGGATNVRRYTELLGEQGLGLPLTGLCDAGEERFFRAVLPAEAVLVCHLDLEEELIRSLGAEAVVEVIEAQGEGSAWQLFRRQPAQRERSPAAQLRRFLGTHSGRKERYAAAMCAVMALSRIPGPLAAVLTETEE</sequence>
<reference evidence="2" key="2">
    <citation type="submission" date="2021-04" db="EMBL/GenBank/DDBJ databases">
        <authorList>
            <person name="Gilroy R."/>
        </authorList>
    </citation>
    <scope>NUCLEOTIDE SEQUENCE</scope>
    <source>
        <strain evidence="2">ChiGjej4B4-7305</strain>
    </source>
</reference>
<feature type="domain" description="OLD protein-like TOPRIM" evidence="1">
    <location>
        <begin position="5"/>
        <end position="67"/>
    </location>
</feature>
<reference evidence="2" key="1">
    <citation type="journal article" date="2021" name="PeerJ">
        <title>Extensive microbial diversity within the chicken gut microbiome revealed by metagenomics and culture.</title>
        <authorList>
            <person name="Gilroy R."/>
            <person name="Ravi A."/>
            <person name="Getino M."/>
            <person name="Pursley I."/>
            <person name="Horton D.L."/>
            <person name="Alikhan N.F."/>
            <person name="Baker D."/>
            <person name="Gharbi K."/>
            <person name="Hall N."/>
            <person name="Watson M."/>
            <person name="Adriaenssens E.M."/>
            <person name="Foster-Nyarko E."/>
            <person name="Jarju S."/>
            <person name="Secka A."/>
            <person name="Antonio M."/>
            <person name="Oren A."/>
            <person name="Chaudhuri R.R."/>
            <person name="La Ragione R."/>
            <person name="Hildebrand F."/>
            <person name="Pallen M.J."/>
        </authorList>
    </citation>
    <scope>NUCLEOTIDE SEQUENCE</scope>
    <source>
        <strain evidence="2">ChiGjej4B4-7305</strain>
    </source>
</reference>
<evidence type="ECO:0000259" key="1">
    <source>
        <dbReference type="Pfam" id="PF20469"/>
    </source>
</evidence>
<dbReference type="EMBL" id="DXBY01000209">
    <property type="protein sequence ID" value="HIZ36527.1"/>
    <property type="molecule type" value="Genomic_DNA"/>
</dbReference>
<keyword evidence="2" id="KW-0378">Hydrolase</keyword>
<comment type="caution">
    <text evidence="2">The sequence shown here is derived from an EMBL/GenBank/DDBJ whole genome shotgun (WGS) entry which is preliminary data.</text>
</comment>
<proteinExistence type="predicted"/>
<dbReference type="GO" id="GO:0004519">
    <property type="term" value="F:endonuclease activity"/>
    <property type="evidence" value="ECO:0007669"/>
    <property type="project" value="UniProtKB-KW"/>
</dbReference>
<evidence type="ECO:0000313" key="3">
    <source>
        <dbReference type="Proteomes" id="UP000824037"/>
    </source>
</evidence>
<dbReference type="InterPro" id="IPR034139">
    <property type="entry name" value="TOPRIM_OLD"/>
</dbReference>
<gene>
    <name evidence="2" type="ORF">H9815_12170</name>
</gene>
<accession>A0A9D2EFT5</accession>
<dbReference type="AlphaFoldDB" id="A0A9D2EFT5"/>
<dbReference type="CDD" id="cd01026">
    <property type="entry name" value="TOPRIM_OLD"/>
    <property type="match status" value="1"/>
</dbReference>
<keyword evidence="2" id="KW-0255">Endonuclease</keyword>
<protein>
    <submittedName>
        <fullName evidence="2">ATP-dependent endonuclease</fullName>
    </submittedName>
</protein>
<keyword evidence="2" id="KW-0540">Nuclease</keyword>
<name>A0A9D2EFT5_9MICO</name>
<dbReference type="Proteomes" id="UP000824037">
    <property type="component" value="Unassembled WGS sequence"/>
</dbReference>
<dbReference type="Pfam" id="PF20469">
    <property type="entry name" value="OLD-like_TOPRIM"/>
    <property type="match status" value="1"/>
</dbReference>
<organism evidence="2 3">
    <name type="scientific">Candidatus Ruania gallistercoris</name>
    <dbReference type="NCBI Taxonomy" id="2838746"/>
    <lineage>
        <taxon>Bacteria</taxon>
        <taxon>Bacillati</taxon>
        <taxon>Actinomycetota</taxon>
        <taxon>Actinomycetes</taxon>
        <taxon>Micrococcales</taxon>
        <taxon>Ruaniaceae</taxon>
        <taxon>Ruania</taxon>
    </lineage>
</organism>
<evidence type="ECO:0000313" key="2">
    <source>
        <dbReference type="EMBL" id="HIZ36527.1"/>
    </source>
</evidence>